<protein>
    <submittedName>
        <fullName evidence="2">Uncharacterized protein</fullName>
    </submittedName>
</protein>
<proteinExistence type="predicted"/>
<feature type="compositionally biased region" description="Basic and acidic residues" evidence="1">
    <location>
        <begin position="38"/>
        <end position="58"/>
    </location>
</feature>
<feature type="region of interest" description="Disordered" evidence="1">
    <location>
        <begin position="28"/>
        <end position="67"/>
    </location>
</feature>
<dbReference type="PROSITE" id="PS51257">
    <property type="entry name" value="PROKAR_LIPOPROTEIN"/>
    <property type="match status" value="1"/>
</dbReference>
<gene>
    <name evidence="2" type="ORF">V6x_34070</name>
</gene>
<reference evidence="2 3" key="1">
    <citation type="submission" date="2019-02" db="EMBL/GenBank/DDBJ databases">
        <title>Deep-cultivation of Planctomycetes and their phenomic and genomic characterization uncovers novel biology.</title>
        <authorList>
            <person name="Wiegand S."/>
            <person name="Jogler M."/>
            <person name="Boedeker C."/>
            <person name="Pinto D."/>
            <person name="Vollmers J."/>
            <person name="Rivas-Marin E."/>
            <person name="Kohn T."/>
            <person name="Peeters S.H."/>
            <person name="Heuer A."/>
            <person name="Rast P."/>
            <person name="Oberbeckmann S."/>
            <person name="Bunk B."/>
            <person name="Jeske O."/>
            <person name="Meyerdierks A."/>
            <person name="Storesund J.E."/>
            <person name="Kallscheuer N."/>
            <person name="Luecker S."/>
            <person name="Lage O.M."/>
            <person name="Pohl T."/>
            <person name="Merkel B.J."/>
            <person name="Hornburger P."/>
            <person name="Mueller R.-W."/>
            <person name="Bruemmer F."/>
            <person name="Labrenz M."/>
            <person name="Spormann A.M."/>
            <person name="Op den Camp H."/>
            <person name="Overmann J."/>
            <person name="Amann R."/>
            <person name="Jetten M.S.M."/>
            <person name="Mascher T."/>
            <person name="Medema M.H."/>
            <person name="Devos D.P."/>
            <person name="Kaster A.-K."/>
            <person name="Ovreas L."/>
            <person name="Rohde M."/>
            <person name="Galperin M.Y."/>
            <person name="Jogler C."/>
        </authorList>
    </citation>
    <scope>NUCLEOTIDE SEQUENCE [LARGE SCALE GENOMIC DNA]</scope>
    <source>
        <strain evidence="2 3">V6</strain>
    </source>
</reference>
<sequence>MPRFKEHFLMVAFVSTLIGLGACSGKPVSDQTASAGDSSEHVPAVEKSSTPDDGEKATDPGLVTEGVDKVEMTTGEGKAMTLTMQTLLNSREYQYCELVFNYGEKGNDIYSTSPLARANLQWWDGLDLEALAKEFGAKSVHKNGPQWWSMDEVGVMASEPVKVAGTDMVFGAHLPPGTINIPKYTVFSPAKYQNLVWKAGKPVYQIIDSEGHVYILQGHKIPVKGLAALGEKFKKLPEGWKYRVQVLDEDLVMKLTPQKPIPSVQDEFDQIYIRVPD</sequence>
<evidence type="ECO:0000313" key="3">
    <source>
        <dbReference type="Proteomes" id="UP000320722"/>
    </source>
</evidence>
<name>A0A517WEK6_9PLAN</name>
<dbReference type="AlphaFoldDB" id="A0A517WEK6"/>
<evidence type="ECO:0000256" key="1">
    <source>
        <dbReference type="SAM" id="MobiDB-lite"/>
    </source>
</evidence>
<evidence type="ECO:0000313" key="2">
    <source>
        <dbReference type="EMBL" id="QDU03684.1"/>
    </source>
</evidence>
<dbReference type="EMBL" id="CP036347">
    <property type="protein sequence ID" value="QDU03684.1"/>
    <property type="molecule type" value="Genomic_DNA"/>
</dbReference>
<dbReference type="Proteomes" id="UP000320722">
    <property type="component" value="Chromosome"/>
</dbReference>
<organism evidence="2 3">
    <name type="scientific">Gimesia chilikensis</name>
    <dbReference type="NCBI Taxonomy" id="2605989"/>
    <lineage>
        <taxon>Bacteria</taxon>
        <taxon>Pseudomonadati</taxon>
        <taxon>Planctomycetota</taxon>
        <taxon>Planctomycetia</taxon>
        <taxon>Planctomycetales</taxon>
        <taxon>Planctomycetaceae</taxon>
        <taxon>Gimesia</taxon>
    </lineage>
</organism>
<accession>A0A517WEK6</accession>